<name>B1C2H0_9FIRM</name>
<evidence type="ECO:0000313" key="1">
    <source>
        <dbReference type="EMBL" id="EDS74655.1"/>
    </source>
</evidence>
<reference evidence="1" key="2">
    <citation type="submission" date="2014-06" db="EMBL/GenBank/DDBJ databases">
        <title>Draft genome sequence of Clostridium spiroforme (DSM 1552).</title>
        <authorList>
            <person name="Sudarsanam P."/>
            <person name="Ley R."/>
            <person name="Guruge J."/>
            <person name="Turnbaugh P.J."/>
            <person name="Mahowald M."/>
            <person name="Liep D."/>
            <person name="Gordon J."/>
        </authorList>
    </citation>
    <scope>NUCLEOTIDE SEQUENCE</scope>
    <source>
        <strain evidence="1">DSM 1552</strain>
    </source>
</reference>
<accession>B1C2H0</accession>
<proteinExistence type="predicted"/>
<dbReference type="Proteomes" id="UP000004910">
    <property type="component" value="Unassembled WGS sequence"/>
</dbReference>
<dbReference type="HOGENOM" id="CLU_865217_0_0_9"/>
<dbReference type="AlphaFoldDB" id="B1C2H0"/>
<keyword evidence="2" id="KW-1185">Reference proteome</keyword>
<comment type="caution">
    <text evidence="1">The sequence shown here is derived from an EMBL/GenBank/DDBJ whole genome shotgun (WGS) entry which is preliminary data.</text>
</comment>
<dbReference type="EMBL" id="ABIK02000010">
    <property type="protein sequence ID" value="EDS74655.1"/>
    <property type="molecule type" value="Genomic_DNA"/>
</dbReference>
<gene>
    <name evidence="1" type="ORF">CLOSPI_01432</name>
</gene>
<reference evidence="1" key="1">
    <citation type="submission" date="2008-02" db="EMBL/GenBank/DDBJ databases">
        <authorList>
            <person name="Fulton L."/>
            <person name="Clifton S."/>
            <person name="Fulton B."/>
            <person name="Xu J."/>
            <person name="Minx P."/>
            <person name="Pepin K.H."/>
            <person name="Johnson M."/>
            <person name="Thiruvilangam P."/>
            <person name="Bhonagiri V."/>
            <person name="Nash W.E."/>
            <person name="Mardis E.R."/>
            <person name="Wilson R.K."/>
        </authorList>
    </citation>
    <scope>NUCLEOTIDE SEQUENCE [LARGE SCALE GENOMIC DNA]</scope>
    <source>
        <strain evidence="1">DSM 1552</strain>
    </source>
</reference>
<dbReference type="STRING" id="428126.CLOSPI_01432"/>
<evidence type="ECO:0000313" key="2">
    <source>
        <dbReference type="Proteomes" id="UP000004910"/>
    </source>
</evidence>
<sequence length="321" mass="37073">MDNMKKIITVLIAMLFLFAGCQKQEEKSVDFWMAIVDAIKDQLEDNWYQNDDFSIAVEDLKNAKDADHPSLTIRKEIKEEETIKNVMFSLQNEDEKSLEYIYEITESGGKSQTLKIKAENENYNEYTLDYENYDSKANGKLSIGEDNQITYDNIPLLKETLLMSLQLLNEFQAEFDINLQDYNFVNLPQLTNDLEIPPLNQVSQETSLTIDYYSSPHANARGYMLSDFVKVSKDFTAIEFGVYNLDREDYDLKNEATLKKRSLDNCYDIVQKGDPDVNYAIYFDGSKAYMYDQTTSDSDIENDVKNNNALQALIILQISNE</sequence>
<dbReference type="eggNOG" id="ENOG5032REY">
    <property type="taxonomic scope" value="Bacteria"/>
</dbReference>
<organism evidence="1 2">
    <name type="scientific">Thomasclavelia spiroformis DSM 1552</name>
    <dbReference type="NCBI Taxonomy" id="428126"/>
    <lineage>
        <taxon>Bacteria</taxon>
        <taxon>Bacillati</taxon>
        <taxon>Bacillota</taxon>
        <taxon>Erysipelotrichia</taxon>
        <taxon>Erysipelotrichales</taxon>
        <taxon>Coprobacillaceae</taxon>
        <taxon>Thomasclavelia</taxon>
    </lineage>
</organism>
<evidence type="ECO:0008006" key="3">
    <source>
        <dbReference type="Google" id="ProtNLM"/>
    </source>
</evidence>
<dbReference type="PROSITE" id="PS51257">
    <property type="entry name" value="PROKAR_LIPOPROTEIN"/>
    <property type="match status" value="1"/>
</dbReference>
<protein>
    <recommendedName>
        <fullName evidence="3">Lipoprotein</fullName>
    </recommendedName>
</protein>